<sequence>MVNQSVPLMDPLTTLLGSVHEKLPEMGSMRSILFPNFGSIISTAEPHVKNEEWDEESLHREGDGYSLEGGEKQSVASELVVVSSCQLAWKWSEREGEDRKNEGGLKKISASGGGAWV</sequence>
<proteinExistence type="predicted"/>
<protein>
    <submittedName>
        <fullName evidence="2">Uncharacterized protein</fullName>
    </submittedName>
</protein>
<evidence type="ECO:0000256" key="1">
    <source>
        <dbReference type="SAM" id="MobiDB-lite"/>
    </source>
</evidence>
<keyword evidence="3" id="KW-1185">Reference proteome</keyword>
<feature type="compositionally biased region" description="Basic and acidic residues" evidence="1">
    <location>
        <begin position="93"/>
        <end position="105"/>
    </location>
</feature>
<name>A0AAD1YM34_9LAMI</name>
<gene>
    <name evidence="2" type="ORF">FPE_LOCUS766</name>
</gene>
<accession>A0AAD1YM34</accession>
<dbReference type="EMBL" id="OU503036">
    <property type="protein sequence ID" value="CAI9753335.1"/>
    <property type="molecule type" value="Genomic_DNA"/>
</dbReference>
<feature type="region of interest" description="Disordered" evidence="1">
    <location>
        <begin position="93"/>
        <end position="117"/>
    </location>
</feature>
<feature type="region of interest" description="Disordered" evidence="1">
    <location>
        <begin position="50"/>
        <end position="69"/>
    </location>
</feature>
<reference evidence="2" key="1">
    <citation type="submission" date="2023-05" db="EMBL/GenBank/DDBJ databases">
        <authorList>
            <person name="Huff M."/>
        </authorList>
    </citation>
    <scope>NUCLEOTIDE SEQUENCE</scope>
</reference>
<evidence type="ECO:0000313" key="2">
    <source>
        <dbReference type="EMBL" id="CAI9753335.1"/>
    </source>
</evidence>
<evidence type="ECO:0000313" key="3">
    <source>
        <dbReference type="Proteomes" id="UP000834106"/>
    </source>
</evidence>
<feature type="compositionally biased region" description="Basic and acidic residues" evidence="1">
    <location>
        <begin position="50"/>
        <end position="63"/>
    </location>
</feature>
<organism evidence="2 3">
    <name type="scientific">Fraxinus pennsylvanica</name>
    <dbReference type="NCBI Taxonomy" id="56036"/>
    <lineage>
        <taxon>Eukaryota</taxon>
        <taxon>Viridiplantae</taxon>
        <taxon>Streptophyta</taxon>
        <taxon>Embryophyta</taxon>
        <taxon>Tracheophyta</taxon>
        <taxon>Spermatophyta</taxon>
        <taxon>Magnoliopsida</taxon>
        <taxon>eudicotyledons</taxon>
        <taxon>Gunneridae</taxon>
        <taxon>Pentapetalae</taxon>
        <taxon>asterids</taxon>
        <taxon>lamiids</taxon>
        <taxon>Lamiales</taxon>
        <taxon>Oleaceae</taxon>
        <taxon>Oleeae</taxon>
        <taxon>Fraxinus</taxon>
    </lineage>
</organism>
<dbReference type="AlphaFoldDB" id="A0AAD1YM34"/>
<dbReference type="Proteomes" id="UP000834106">
    <property type="component" value="Chromosome 1"/>
</dbReference>